<evidence type="ECO:0000256" key="1">
    <source>
        <dbReference type="ARBA" id="ARBA00008894"/>
    </source>
</evidence>
<evidence type="ECO:0000313" key="8">
    <source>
        <dbReference type="EMBL" id="KAG8387540.1"/>
    </source>
</evidence>
<dbReference type="Proteomes" id="UP000826271">
    <property type="component" value="Unassembled WGS sequence"/>
</dbReference>
<keyword evidence="9" id="KW-1185">Reference proteome</keyword>
<dbReference type="AlphaFoldDB" id="A0AAV6Y878"/>
<dbReference type="PANTHER" id="PTHR19338:SF66">
    <property type="entry name" value="NB-ARC DOMAIN-CONTAINING PROTEIN"/>
    <property type="match status" value="1"/>
</dbReference>
<dbReference type="CDD" id="cd14798">
    <property type="entry name" value="RX-CC_like"/>
    <property type="match status" value="1"/>
</dbReference>
<gene>
    <name evidence="8" type="ORF">BUALT_Bualt02G0031700</name>
</gene>
<evidence type="ECO:0000313" key="9">
    <source>
        <dbReference type="Proteomes" id="UP000826271"/>
    </source>
</evidence>
<organism evidence="8 9">
    <name type="scientific">Buddleja alternifolia</name>
    <dbReference type="NCBI Taxonomy" id="168488"/>
    <lineage>
        <taxon>Eukaryota</taxon>
        <taxon>Viridiplantae</taxon>
        <taxon>Streptophyta</taxon>
        <taxon>Embryophyta</taxon>
        <taxon>Tracheophyta</taxon>
        <taxon>Spermatophyta</taxon>
        <taxon>Magnoliopsida</taxon>
        <taxon>eudicotyledons</taxon>
        <taxon>Gunneridae</taxon>
        <taxon>Pentapetalae</taxon>
        <taxon>asterids</taxon>
        <taxon>lamiids</taxon>
        <taxon>Lamiales</taxon>
        <taxon>Scrophulariaceae</taxon>
        <taxon>Buddlejeae</taxon>
        <taxon>Buddleja</taxon>
    </lineage>
</organism>
<dbReference type="PANTHER" id="PTHR19338">
    <property type="entry name" value="TRANSLOCASE OF INNER MITOCHONDRIAL MEMBRANE 13 HOMOLOG"/>
    <property type="match status" value="1"/>
</dbReference>
<protein>
    <recommendedName>
        <fullName evidence="7">Disease resistance N-terminal domain-containing protein</fullName>
    </recommendedName>
</protein>
<dbReference type="Pfam" id="PF18052">
    <property type="entry name" value="Rx_N"/>
    <property type="match status" value="1"/>
</dbReference>
<evidence type="ECO:0000256" key="2">
    <source>
        <dbReference type="ARBA" id="ARBA00022614"/>
    </source>
</evidence>
<reference evidence="8" key="1">
    <citation type="submission" date="2019-10" db="EMBL/GenBank/DDBJ databases">
        <authorList>
            <person name="Zhang R."/>
            <person name="Pan Y."/>
            <person name="Wang J."/>
            <person name="Ma R."/>
            <person name="Yu S."/>
        </authorList>
    </citation>
    <scope>NUCLEOTIDE SEQUENCE</scope>
    <source>
        <strain evidence="8">LA-IB0</strain>
        <tissue evidence="8">Leaf</tissue>
    </source>
</reference>
<proteinExistence type="inferred from homology"/>
<keyword evidence="3" id="KW-0677">Repeat</keyword>
<keyword evidence="2" id="KW-0433">Leucine-rich repeat</keyword>
<sequence>MVDQVSQMALETIRNLIVEEVRFLSNVSIEVEEVQIELNRIHSFLKDVDTRPDGYDSSTLRTWVADLIKLSNQAEDVLESYNIQVTYKREERNLKAKLRRFACIWRECVSVHKSGKDIEIIISRMSNLTKRLESMMSKREGSSNSTNDQYLQLMRQTYAHQVEEHFVGMEKDIEQLLLLVSNVD</sequence>
<dbReference type="InterPro" id="IPR038005">
    <property type="entry name" value="RX-like_CC"/>
</dbReference>
<dbReference type="EMBL" id="WHWC01000002">
    <property type="protein sequence ID" value="KAG8387540.1"/>
    <property type="molecule type" value="Genomic_DNA"/>
</dbReference>
<evidence type="ECO:0000256" key="6">
    <source>
        <dbReference type="ARBA" id="ARBA00022840"/>
    </source>
</evidence>
<dbReference type="Gene3D" id="1.20.5.4130">
    <property type="match status" value="1"/>
</dbReference>
<evidence type="ECO:0000256" key="5">
    <source>
        <dbReference type="ARBA" id="ARBA00022821"/>
    </source>
</evidence>
<accession>A0AAV6Y878</accession>
<keyword evidence="6" id="KW-0067">ATP-binding</keyword>
<name>A0AAV6Y878_9LAMI</name>
<evidence type="ECO:0000256" key="3">
    <source>
        <dbReference type="ARBA" id="ARBA00022737"/>
    </source>
</evidence>
<dbReference type="GO" id="GO:0006952">
    <property type="term" value="P:defense response"/>
    <property type="evidence" value="ECO:0007669"/>
    <property type="project" value="UniProtKB-KW"/>
</dbReference>
<dbReference type="InterPro" id="IPR041118">
    <property type="entry name" value="Rx_N"/>
</dbReference>
<keyword evidence="5" id="KW-0611">Plant defense</keyword>
<comment type="caution">
    <text evidence="8">The sequence shown here is derived from an EMBL/GenBank/DDBJ whole genome shotgun (WGS) entry which is preliminary data.</text>
</comment>
<feature type="domain" description="Disease resistance N-terminal" evidence="7">
    <location>
        <begin position="8"/>
        <end position="95"/>
    </location>
</feature>
<evidence type="ECO:0000259" key="7">
    <source>
        <dbReference type="Pfam" id="PF18052"/>
    </source>
</evidence>
<comment type="similarity">
    <text evidence="1">Belongs to the disease resistance NB-LRR family.</text>
</comment>
<evidence type="ECO:0000256" key="4">
    <source>
        <dbReference type="ARBA" id="ARBA00022741"/>
    </source>
</evidence>
<keyword evidence="4" id="KW-0547">Nucleotide-binding</keyword>
<dbReference type="GO" id="GO:0005524">
    <property type="term" value="F:ATP binding"/>
    <property type="evidence" value="ECO:0007669"/>
    <property type="project" value="UniProtKB-KW"/>
</dbReference>